<accession>A0AAW1DKE8</accession>
<dbReference type="Gene3D" id="2.60.40.10">
    <property type="entry name" value="Immunoglobulins"/>
    <property type="match status" value="1"/>
</dbReference>
<dbReference type="EMBL" id="JAPXFL010000003">
    <property type="protein sequence ID" value="KAK9509628.1"/>
    <property type="molecule type" value="Genomic_DNA"/>
</dbReference>
<evidence type="ECO:0000313" key="1">
    <source>
        <dbReference type="EMBL" id="KAK9509628.1"/>
    </source>
</evidence>
<dbReference type="PANTHER" id="PTHR23278:SF19">
    <property type="entry name" value="OBSCURIN"/>
    <property type="match status" value="1"/>
</dbReference>
<dbReference type="Proteomes" id="UP001461498">
    <property type="component" value="Unassembled WGS sequence"/>
</dbReference>
<dbReference type="PANTHER" id="PTHR23278">
    <property type="entry name" value="SIDESTEP PROTEIN"/>
    <property type="match status" value="1"/>
</dbReference>
<gene>
    <name evidence="1" type="ORF">O3M35_006896</name>
</gene>
<dbReference type="AlphaFoldDB" id="A0AAW1DKE8"/>
<name>A0AAW1DKE8_9HEMI</name>
<comment type="caution">
    <text evidence="1">The sequence shown here is derived from an EMBL/GenBank/DDBJ whole genome shotgun (WGS) entry which is preliminary data.</text>
</comment>
<sequence length="142" mass="16161">MYSVSGKPRPSVAWYRGEDLLTNFSSPGSSGGGPITQSLLVIHNLGRAHLRSELTCTASNNNKTLPLTSTIHVDMNCKYHTNSCIYQFNSKFFIYNNYKEINTQLSVSAVHFYLKLHFIQLDSLIIRQCLFWGKILRKNSKL</sequence>
<dbReference type="CDD" id="cd00096">
    <property type="entry name" value="Ig"/>
    <property type="match status" value="1"/>
</dbReference>
<organism evidence="1 2">
    <name type="scientific">Rhynocoris fuscipes</name>
    <dbReference type="NCBI Taxonomy" id="488301"/>
    <lineage>
        <taxon>Eukaryota</taxon>
        <taxon>Metazoa</taxon>
        <taxon>Ecdysozoa</taxon>
        <taxon>Arthropoda</taxon>
        <taxon>Hexapoda</taxon>
        <taxon>Insecta</taxon>
        <taxon>Pterygota</taxon>
        <taxon>Neoptera</taxon>
        <taxon>Paraneoptera</taxon>
        <taxon>Hemiptera</taxon>
        <taxon>Heteroptera</taxon>
        <taxon>Panheteroptera</taxon>
        <taxon>Cimicomorpha</taxon>
        <taxon>Reduviidae</taxon>
        <taxon>Harpactorinae</taxon>
        <taxon>Harpactorini</taxon>
        <taxon>Rhynocoris</taxon>
    </lineage>
</organism>
<evidence type="ECO:0000313" key="2">
    <source>
        <dbReference type="Proteomes" id="UP001461498"/>
    </source>
</evidence>
<evidence type="ECO:0008006" key="3">
    <source>
        <dbReference type="Google" id="ProtNLM"/>
    </source>
</evidence>
<dbReference type="InterPro" id="IPR013783">
    <property type="entry name" value="Ig-like_fold"/>
</dbReference>
<dbReference type="InterPro" id="IPR036179">
    <property type="entry name" value="Ig-like_dom_sf"/>
</dbReference>
<keyword evidence="2" id="KW-1185">Reference proteome</keyword>
<dbReference type="SUPFAM" id="SSF48726">
    <property type="entry name" value="Immunoglobulin"/>
    <property type="match status" value="1"/>
</dbReference>
<reference evidence="1 2" key="1">
    <citation type="submission" date="2022-12" db="EMBL/GenBank/DDBJ databases">
        <title>Chromosome-level genome assembly of true bugs.</title>
        <authorList>
            <person name="Ma L."/>
            <person name="Li H."/>
        </authorList>
    </citation>
    <scope>NUCLEOTIDE SEQUENCE [LARGE SCALE GENOMIC DNA]</scope>
    <source>
        <strain evidence="1">Lab_2022b</strain>
    </source>
</reference>
<protein>
    <recommendedName>
        <fullName evidence="3">Ig-like domain-containing protein</fullName>
    </recommendedName>
</protein>
<proteinExistence type="predicted"/>